<organism evidence="2 3">
    <name type="scientific">Oculimacula yallundae</name>
    <dbReference type="NCBI Taxonomy" id="86028"/>
    <lineage>
        <taxon>Eukaryota</taxon>
        <taxon>Fungi</taxon>
        <taxon>Dikarya</taxon>
        <taxon>Ascomycota</taxon>
        <taxon>Pezizomycotina</taxon>
        <taxon>Leotiomycetes</taxon>
        <taxon>Helotiales</taxon>
        <taxon>Ploettnerulaceae</taxon>
        <taxon>Oculimacula</taxon>
    </lineage>
</organism>
<keyword evidence="1" id="KW-0812">Transmembrane</keyword>
<reference evidence="2 3" key="1">
    <citation type="journal article" date="2024" name="Commun. Biol.">
        <title>Comparative genomic analysis of thermophilic fungi reveals convergent evolutionary adaptations and gene losses.</title>
        <authorList>
            <person name="Steindorff A.S."/>
            <person name="Aguilar-Pontes M.V."/>
            <person name="Robinson A.J."/>
            <person name="Andreopoulos B."/>
            <person name="LaButti K."/>
            <person name="Kuo A."/>
            <person name="Mondo S."/>
            <person name="Riley R."/>
            <person name="Otillar R."/>
            <person name="Haridas S."/>
            <person name="Lipzen A."/>
            <person name="Grimwood J."/>
            <person name="Schmutz J."/>
            <person name="Clum A."/>
            <person name="Reid I.D."/>
            <person name="Moisan M.C."/>
            <person name="Butler G."/>
            <person name="Nguyen T.T.M."/>
            <person name="Dewar K."/>
            <person name="Conant G."/>
            <person name="Drula E."/>
            <person name="Henrissat B."/>
            <person name="Hansel C."/>
            <person name="Singer S."/>
            <person name="Hutchinson M.I."/>
            <person name="de Vries R.P."/>
            <person name="Natvig D.O."/>
            <person name="Powell A.J."/>
            <person name="Tsang A."/>
            <person name="Grigoriev I.V."/>
        </authorList>
    </citation>
    <scope>NUCLEOTIDE SEQUENCE [LARGE SCALE GENOMIC DNA]</scope>
    <source>
        <strain evidence="2 3">CBS 494.80</strain>
    </source>
</reference>
<gene>
    <name evidence="2" type="ORF">VTL71DRAFT_5673</name>
</gene>
<evidence type="ECO:0000256" key="1">
    <source>
        <dbReference type="SAM" id="Phobius"/>
    </source>
</evidence>
<evidence type="ECO:0000313" key="2">
    <source>
        <dbReference type="EMBL" id="KAL2062601.1"/>
    </source>
</evidence>
<accession>A0ABR4BZD1</accession>
<proteinExistence type="predicted"/>
<comment type="caution">
    <text evidence="2">The sequence shown here is derived from an EMBL/GenBank/DDBJ whole genome shotgun (WGS) entry which is preliminary data.</text>
</comment>
<sequence>MSTPSSNATCTLPPYYWTRPTYHISDEVFIMLIVFGTAAIIGCWAWGFSVGVAKCNQFRDDWIRSRIAVRPLSNRDIPEPSGGNAMTVIFVRRNKKTRGEEGAS</sequence>
<name>A0ABR4BZD1_9HELO</name>
<dbReference type="EMBL" id="JAZHXI010000016">
    <property type="protein sequence ID" value="KAL2062601.1"/>
    <property type="molecule type" value="Genomic_DNA"/>
</dbReference>
<keyword evidence="3" id="KW-1185">Reference proteome</keyword>
<evidence type="ECO:0000313" key="3">
    <source>
        <dbReference type="Proteomes" id="UP001595075"/>
    </source>
</evidence>
<feature type="transmembrane region" description="Helical" evidence="1">
    <location>
        <begin position="28"/>
        <end position="53"/>
    </location>
</feature>
<keyword evidence="1" id="KW-0472">Membrane</keyword>
<dbReference type="Proteomes" id="UP001595075">
    <property type="component" value="Unassembled WGS sequence"/>
</dbReference>
<keyword evidence="1" id="KW-1133">Transmembrane helix</keyword>
<protein>
    <submittedName>
        <fullName evidence="2">Uncharacterized protein</fullName>
    </submittedName>
</protein>